<evidence type="ECO:0000313" key="1">
    <source>
        <dbReference type="EMBL" id="KIK22079.1"/>
    </source>
</evidence>
<organism evidence="1 2">
    <name type="scientific">Pisolithus microcarpus 441</name>
    <dbReference type="NCBI Taxonomy" id="765257"/>
    <lineage>
        <taxon>Eukaryota</taxon>
        <taxon>Fungi</taxon>
        <taxon>Dikarya</taxon>
        <taxon>Basidiomycota</taxon>
        <taxon>Agaricomycotina</taxon>
        <taxon>Agaricomycetes</taxon>
        <taxon>Agaricomycetidae</taxon>
        <taxon>Boletales</taxon>
        <taxon>Sclerodermatineae</taxon>
        <taxon>Pisolithaceae</taxon>
        <taxon>Pisolithus</taxon>
    </lineage>
</organism>
<dbReference type="Proteomes" id="UP000054018">
    <property type="component" value="Unassembled WGS sequence"/>
</dbReference>
<dbReference type="AlphaFoldDB" id="A0A0C9Z7U7"/>
<protein>
    <submittedName>
        <fullName evidence="1">Uncharacterized protein</fullName>
    </submittedName>
</protein>
<reference evidence="1 2" key="1">
    <citation type="submission" date="2014-04" db="EMBL/GenBank/DDBJ databases">
        <authorList>
            <consortium name="DOE Joint Genome Institute"/>
            <person name="Kuo A."/>
            <person name="Kohler A."/>
            <person name="Costa M.D."/>
            <person name="Nagy L.G."/>
            <person name="Floudas D."/>
            <person name="Copeland A."/>
            <person name="Barry K.W."/>
            <person name="Cichocki N."/>
            <person name="Veneault-Fourrey C."/>
            <person name="LaButti K."/>
            <person name="Lindquist E.A."/>
            <person name="Lipzen A."/>
            <person name="Lundell T."/>
            <person name="Morin E."/>
            <person name="Murat C."/>
            <person name="Sun H."/>
            <person name="Tunlid A."/>
            <person name="Henrissat B."/>
            <person name="Grigoriev I.V."/>
            <person name="Hibbett D.S."/>
            <person name="Martin F."/>
            <person name="Nordberg H.P."/>
            <person name="Cantor M.N."/>
            <person name="Hua S.X."/>
        </authorList>
    </citation>
    <scope>NUCLEOTIDE SEQUENCE [LARGE SCALE GENOMIC DNA]</scope>
    <source>
        <strain evidence="1 2">441</strain>
    </source>
</reference>
<name>A0A0C9Z7U7_9AGAM</name>
<keyword evidence="2" id="KW-1185">Reference proteome</keyword>
<gene>
    <name evidence="1" type="ORF">PISMIDRAFT_512349</name>
</gene>
<dbReference type="HOGENOM" id="CLU_2360552_0_0_1"/>
<accession>A0A0C9Z7U7</accession>
<evidence type="ECO:0000313" key="2">
    <source>
        <dbReference type="Proteomes" id="UP000054018"/>
    </source>
</evidence>
<dbReference type="EMBL" id="KN833743">
    <property type="protein sequence ID" value="KIK22079.1"/>
    <property type="molecule type" value="Genomic_DNA"/>
</dbReference>
<proteinExistence type="predicted"/>
<reference evidence="2" key="2">
    <citation type="submission" date="2015-01" db="EMBL/GenBank/DDBJ databases">
        <title>Evolutionary Origins and Diversification of the Mycorrhizal Mutualists.</title>
        <authorList>
            <consortium name="DOE Joint Genome Institute"/>
            <consortium name="Mycorrhizal Genomics Consortium"/>
            <person name="Kohler A."/>
            <person name="Kuo A."/>
            <person name="Nagy L.G."/>
            <person name="Floudas D."/>
            <person name="Copeland A."/>
            <person name="Barry K.W."/>
            <person name="Cichocki N."/>
            <person name="Veneault-Fourrey C."/>
            <person name="LaButti K."/>
            <person name="Lindquist E.A."/>
            <person name="Lipzen A."/>
            <person name="Lundell T."/>
            <person name="Morin E."/>
            <person name="Murat C."/>
            <person name="Riley R."/>
            <person name="Ohm R."/>
            <person name="Sun H."/>
            <person name="Tunlid A."/>
            <person name="Henrissat B."/>
            <person name="Grigoriev I.V."/>
            <person name="Hibbett D.S."/>
            <person name="Martin F."/>
        </authorList>
    </citation>
    <scope>NUCLEOTIDE SEQUENCE [LARGE SCALE GENOMIC DNA]</scope>
    <source>
        <strain evidence="2">441</strain>
    </source>
</reference>
<sequence>MTDVGQANCLNTALRFPLHPTSSMLAQEHAIFQHVELAVSPGCSTPIKTQFVSRDRASNSAPTYIWFDVRKTDQEWLTHPLRRTNYFHYRLLAGLG</sequence>